<dbReference type="GO" id="GO:0003676">
    <property type="term" value="F:nucleic acid binding"/>
    <property type="evidence" value="ECO:0007669"/>
    <property type="project" value="InterPro"/>
</dbReference>
<accession>X1LLB5</accession>
<sequence>GREELANRSLDLVALGTVTDMVPLIGENRYWVKRGLELLNNTERLGLQEMIRSAGLKPGDITTESISWSLGPRLNAAGRLDDATTSYQLLLTENPQEAALLASELEKKNAKRQQLVTELLDRARERIISSGVDLPLLIAGDEDYPQGVMGIVAGRLSEEFYRPVIIFRSGPVTCRGSGRSISEFNLMAALEDCHDLLSKFGGHIKAAGFTVPTRNLARFQQRLFNLAQDQLAGLDLRPHIDIDAQVPLSIFAGEAFKKIQQLAPFGYGNPS</sequence>
<dbReference type="EMBL" id="BARV01022435">
    <property type="protein sequence ID" value="GAI20157.1"/>
    <property type="molecule type" value="Genomic_DNA"/>
</dbReference>
<reference evidence="2" key="1">
    <citation type="journal article" date="2014" name="Front. Microbiol.">
        <title>High frequency of phylogenetically diverse reductive dehalogenase-homologous genes in deep subseafloor sedimentary metagenomes.</title>
        <authorList>
            <person name="Kawai M."/>
            <person name="Futagami T."/>
            <person name="Toyoda A."/>
            <person name="Takaki Y."/>
            <person name="Nishi S."/>
            <person name="Hori S."/>
            <person name="Arai W."/>
            <person name="Tsubouchi T."/>
            <person name="Morono Y."/>
            <person name="Uchiyama I."/>
            <person name="Ito T."/>
            <person name="Fujiyama A."/>
            <person name="Inagaki F."/>
            <person name="Takami H."/>
        </authorList>
    </citation>
    <scope>NUCLEOTIDE SEQUENCE</scope>
    <source>
        <strain evidence="2">Expedition CK06-06</strain>
    </source>
</reference>
<feature type="domain" description="DHHA1" evidence="1">
    <location>
        <begin position="136"/>
        <end position="225"/>
    </location>
</feature>
<dbReference type="PANTHER" id="PTHR30255:SF2">
    <property type="entry name" value="SINGLE-STRANDED-DNA-SPECIFIC EXONUCLEASE RECJ"/>
    <property type="match status" value="1"/>
</dbReference>
<dbReference type="SUPFAM" id="SSF64182">
    <property type="entry name" value="DHH phosphoesterases"/>
    <property type="match status" value="1"/>
</dbReference>
<dbReference type="InterPro" id="IPR038763">
    <property type="entry name" value="DHH_sf"/>
</dbReference>
<dbReference type="Pfam" id="PF02272">
    <property type="entry name" value="DHHA1"/>
    <property type="match status" value="1"/>
</dbReference>
<feature type="non-terminal residue" evidence="2">
    <location>
        <position position="1"/>
    </location>
</feature>
<dbReference type="Gene3D" id="3.10.310.30">
    <property type="match status" value="1"/>
</dbReference>
<dbReference type="InterPro" id="IPR051673">
    <property type="entry name" value="SSDNA_exonuclease_RecJ"/>
</dbReference>
<name>X1LLB5_9ZZZZ</name>
<protein>
    <recommendedName>
        <fullName evidence="1">DHHA1 domain-containing protein</fullName>
    </recommendedName>
</protein>
<dbReference type="Gene3D" id="3.90.1640.30">
    <property type="match status" value="1"/>
</dbReference>
<evidence type="ECO:0000313" key="2">
    <source>
        <dbReference type="EMBL" id="GAI20157.1"/>
    </source>
</evidence>
<dbReference type="AlphaFoldDB" id="X1LLB5"/>
<gene>
    <name evidence="2" type="ORF">S06H3_36990</name>
</gene>
<feature type="non-terminal residue" evidence="2">
    <location>
        <position position="271"/>
    </location>
</feature>
<comment type="caution">
    <text evidence="2">The sequence shown here is derived from an EMBL/GenBank/DDBJ whole genome shotgun (WGS) entry which is preliminary data.</text>
</comment>
<organism evidence="2">
    <name type="scientific">marine sediment metagenome</name>
    <dbReference type="NCBI Taxonomy" id="412755"/>
    <lineage>
        <taxon>unclassified sequences</taxon>
        <taxon>metagenomes</taxon>
        <taxon>ecological metagenomes</taxon>
    </lineage>
</organism>
<dbReference type="InterPro" id="IPR003156">
    <property type="entry name" value="DHHA1_dom"/>
</dbReference>
<dbReference type="PANTHER" id="PTHR30255">
    <property type="entry name" value="SINGLE-STRANDED-DNA-SPECIFIC EXONUCLEASE RECJ"/>
    <property type="match status" value="1"/>
</dbReference>
<evidence type="ECO:0000259" key="1">
    <source>
        <dbReference type="Pfam" id="PF02272"/>
    </source>
</evidence>
<proteinExistence type="predicted"/>